<dbReference type="GeneID" id="80893922"/>
<evidence type="ECO:0000313" key="2">
    <source>
        <dbReference type="Proteomes" id="UP001144673"/>
    </source>
</evidence>
<dbReference type="EMBL" id="JAJHUN010000001">
    <property type="protein sequence ID" value="KAJ4165116.1"/>
    <property type="molecule type" value="Genomic_DNA"/>
</dbReference>
<organism evidence="1 2">
    <name type="scientific">Akanthomyces muscarius</name>
    <name type="common">Entomopathogenic fungus</name>
    <name type="synonym">Lecanicillium muscarium</name>
    <dbReference type="NCBI Taxonomy" id="2231603"/>
    <lineage>
        <taxon>Eukaryota</taxon>
        <taxon>Fungi</taxon>
        <taxon>Dikarya</taxon>
        <taxon>Ascomycota</taxon>
        <taxon>Pezizomycotina</taxon>
        <taxon>Sordariomycetes</taxon>
        <taxon>Hypocreomycetidae</taxon>
        <taxon>Hypocreales</taxon>
        <taxon>Cordycipitaceae</taxon>
        <taxon>Akanthomyces</taxon>
    </lineage>
</organism>
<keyword evidence="2" id="KW-1185">Reference proteome</keyword>
<comment type="caution">
    <text evidence="1">The sequence shown here is derived from an EMBL/GenBank/DDBJ whole genome shotgun (WGS) entry which is preliminary data.</text>
</comment>
<sequence length="181" mass="20120">MPTRTAQQLFSERHGMEARGGTFLWTPRQVMHVFAPSSSSSSRLGLGSSLGVEKGLPCHARRWSLVYAMRHSQSHSIYTSLVVNSSCRPQEPECKIWPRINQRNKMKTSNDSQLCGINSGDSSASIISWLETPKLLDAGADNLRTSTLCIAAYIRSNPTSHQSNLQLIFPVLNSSSFLLRR</sequence>
<protein>
    <submittedName>
        <fullName evidence="1">Uncharacterized protein</fullName>
    </submittedName>
</protein>
<dbReference type="RefSeq" id="XP_056060031.1">
    <property type="nucleotide sequence ID" value="XM_056204701.1"/>
</dbReference>
<reference evidence="1" key="1">
    <citation type="journal article" date="2023" name="Access Microbiol">
        <title>De-novo genome assembly for Akanthomyces muscarius, a biocontrol agent of insect agricultural pests.</title>
        <authorList>
            <person name="Erdos Z."/>
            <person name="Studholme D.J."/>
            <person name="Raymond B."/>
            <person name="Sharma M."/>
        </authorList>
    </citation>
    <scope>NUCLEOTIDE SEQUENCE</scope>
    <source>
        <strain evidence="1">Ve6</strain>
    </source>
</reference>
<dbReference type="AlphaFoldDB" id="A0A9W8URS9"/>
<name>A0A9W8URS9_AKAMU</name>
<evidence type="ECO:0000313" key="1">
    <source>
        <dbReference type="EMBL" id="KAJ4165116.1"/>
    </source>
</evidence>
<dbReference type="Proteomes" id="UP001144673">
    <property type="component" value="Chromosome 1"/>
</dbReference>
<gene>
    <name evidence="1" type="ORF">LMH87_006763</name>
</gene>
<proteinExistence type="predicted"/>
<dbReference type="KEGG" id="amus:LMH87_006763"/>
<accession>A0A9W8URS9</accession>